<dbReference type="EMBL" id="JACNEP010000002">
    <property type="protein sequence ID" value="MBC3765083.1"/>
    <property type="molecule type" value="Genomic_DNA"/>
</dbReference>
<evidence type="ECO:0000313" key="2">
    <source>
        <dbReference type="Proteomes" id="UP000601768"/>
    </source>
</evidence>
<keyword evidence="2" id="KW-1185">Reference proteome</keyword>
<evidence type="ECO:0000313" key="1">
    <source>
        <dbReference type="EMBL" id="MBC3765083.1"/>
    </source>
</evidence>
<accession>A0A8J6M0Q5</accession>
<sequence length="379" mass="44146">MSISIQLVSDISSLPRQQFNCLERHGYPFLTHDFLQALEQQHCVGGNSGWQAQHLAIYQQQQLIAFVPVYQKSHSYGEYVFDFSWADAYAHHGLDYFPKLVAAIPFTPVPGPRLITVAGLDSDTLNKLYQQIDLWFSQQPYSSLHWLFIPESQIPILQQHGYAIRHSVQFHWFNHDYQQFDDFLARCNSRKRKMMRKERQKVTLAGVTVSRVSGQDLSAEHMRQFYHCYCATYLKRSGHSGYLSEGFFLQCQQQMADNMLLVMAHRDEELIASALFFFDDNNLYGRYWGALEEVDALHFECCFYQGIEFCIERGISIFNPGTQGEHKILRGFEPSWCYSAHKLQHADFQHAIANFVIDEHKQLQLYHQQASSLLPYKSD</sequence>
<dbReference type="InterPro" id="IPR007434">
    <property type="entry name" value="FemAB-like"/>
</dbReference>
<reference evidence="1" key="1">
    <citation type="journal article" date="2018" name="Int. J. Syst. Evol. Microbiol.">
        <title>Neptunicella marina gen. nov., sp. nov., isolated from surface seawater.</title>
        <authorList>
            <person name="Liu X."/>
            <person name="Lai Q."/>
            <person name="Du Y."/>
            <person name="Zhang X."/>
            <person name="Liu Z."/>
            <person name="Sun F."/>
            <person name="Shao Z."/>
        </authorList>
    </citation>
    <scope>NUCLEOTIDE SEQUENCE</scope>
    <source>
        <strain evidence="1">S27-2</strain>
    </source>
</reference>
<proteinExistence type="predicted"/>
<dbReference type="Proteomes" id="UP000601768">
    <property type="component" value="Unassembled WGS sequence"/>
</dbReference>
<dbReference type="Pfam" id="PF04339">
    <property type="entry name" value="FemAB_like"/>
    <property type="match status" value="1"/>
</dbReference>
<dbReference type="PANTHER" id="PTHR47017">
    <property type="entry name" value="ACYL-COA"/>
    <property type="match status" value="1"/>
</dbReference>
<dbReference type="InterPro" id="IPR016181">
    <property type="entry name" value="Acyl_CoA_acyltransferase"/>
</dbReference>
<dbReference type="SUPFAM" id="SSF55729">
    <property type="entry name" value="Acyl-CoA N-acyltransferases (Nat)"/>
    <property type="match status" value="1"/>
</dbReference>
<dbReference type="PANTHER" id="PTHR47017:SF1">
    <property type="entry name" value="ACYL-COA"/>
    <property type="match status" value="1"/>
</dbReference>
<comment type="caution">
    <text evidence="1">The sequence shown here is derived from an EMBL/GenBank/DDBJ whole genome shotgun (WGS) entry which is preliminary data.</text>
</comment>
<dbReference type="RefSeq" id="WP_186505542.1">
    <property type="nucleotide sequence ID" value="NZ_JACNEP010000002.1"/>
</dbReference>
<name>A0A8J6M0Q5_9ALTE</name>
<organism evidence="1 2">
    <name type="scientific">Neptunicella marina</name>
    <dbReference type="NCBI Taxonomy" id="2125989"/>
    <lineage>
        <taxon>Bacteria</taxon>
        <taxon>Pseudomonadati</taxon>
        <taxon>Pseudomonadota</taxon>
        <taxon>Gammaproteobacteria</taxon>
        <taxon>Alteromonadales</taxon>
        <taxon>Alteromonadaceae</taxon>
        <taxon>Neptunicella</taxon>
    </lineage>
</organism>
<gene>
    <name evidence="1" type="ORF">H8B19_04300</name>
</gene>
<dbReference type="AlphaFoldDB" id="A0A8J6M0Q5"/>
<dbReference type="Gene3D" id="3.40.630.30">
    <property type="match status" value="1"/>
</dbReference>
<reference evidence="1" key="2">
    <citation type="submission" date="2020-08" db="EMBL/GenBank/DDBJ databases">
        <authorList>
            <person name="Lai Q."/>
        </authorList>
    </citation>
    <scope>NUCLEOTIDE SEQUENCE</scope>
    <source>
        <strain evidence="1">S27-2</strain>
    </source>
</reference>
<protein>
    <submittedName>
        <fullName evidence="1">N-acetyltransferase</fullName>
    </submittedName>
</protein>